<dbReference type="GO" id="GO:0008270">
    <property type="term" value="F:zinc ion binding"/>
    <property type="evidence" value="ECO:0007669"/>
    <property type="project" value="InterPro"/>
</dbReference>
<accession>A0A7J5BD60</accession>
<evidence type="ECO:0000313" key="2">
    <source>
        <dbReference type="EMBL" id="KAB1643529.1"/>
    </source>
</evidence>
<dbReference type="OrthoDB" id="244285at2"/>
<reference evidence="2 3" key="1">
    <citation type="submission" date="2019-09" db="EMBL/GenBank/DDBJ databases">
        <title>Phylogeny of genus Pseudoclavibacter and closely related genus.</title>
        <authorList>
            <person name="Li Y."/>
        </authorList>
    </citation>
    <scope>NUCLEOTIDE SEQUENCE [LARGE SCALE GENOMIC DNA]</scope>
    <source>
        <strain evidence="2 3">KCTC 13959</strain>
    </source>
</reference>
<proteinExistence type="predicted"/>
<keyword evidence="3" id="KW-1185">Reference proteome</keyword>
<dbReference type="RefSeq" id="WP_158051944.1">
    <property type="nucleotide sequence ID" value="NZ_WBKB01000003.1"/>
</dbReference>
<dbReference type="EMBL" id="WBKB01000003">
    <property type="protein sequence ID" value="KAB1643529.1"/>
    <property type="molecule type" value="Genomic_DNA"/>
</dbReference>
<gene>
    <name evidence="2" type="ORF">F8O05_06490</name>
</gene>
<organism evidence="2 3">
    <name type="scientific">Gulosibacter chungangensis</name>
    <dbReference type="NCBI Taxonomy" id="979746"/>
    <lineage>
        <taxon>Bacteria</taxon>
        <taxon>Bacillati</taxon>
        <taxon>Actinomycetota</taxon>
        <taxon>Actinomycetes</taxon>
        <taxon>Micrococcales</taxon>
        <taxon>Microbacteriaceae</taxon>
        <taxon>Gulosibacter</taxon>
    </lineage>
</organism>
<dbReference type="CDD" id="cd03311">
    <property type="entry name" value="CIMS_C_terminal_like"/>
    <property type="match status" value="1"/>
</dbReference>
<dbReference type="InterPro" id="IPR038071">
    <property type="entry name" value="UROD/MetE-like_sf"/>
</dbReference>
<dbReference type="Proteomes" id="UP000433493">
    <property type="component" value="Unassembled WGS sequence"/>
</dbReference>
<feature type="domain" description="Cobalamin-independent methionine synthase MetE C-terminal/archaeal" evidence="1">
    <location>
        <begin position="10"/>
        <end position="68"/>
    </location>
</feature>
<dbReference type="Gene3D" id="3.20.20.210">
    <property type="match status" value="1"/>
</dbReference>
<dbReference type="AlphaFoldDB" id="A0A7J5BD60"/>
<evidence type="ECO:0000313" key="3">
    <source>
        <dbReference type="Proteomes" id="UP000433493"/>
    </source>
</evidence>
<dbReference type="GO" id="GO:0003871">
    <property type="term" value="F:5-methyltetrahydropteroyltriglutamate-homocysteine S-methyltransferase activity"/>
    <property type="evidence" value="ECO:0007669"/>
    <property type="project" value="InterPro"/>
</dbReference>
<sequence>MTQQNRDRIQTTHVGSLPRTERLLETNRLHQDGAIGWDEFTSILHEEVVGVVKRQADIGIDVLNDGEYGHIMTQSVDYGGWWNYSFSRLSGLTPGDEDRWSAEEEVILSEPGKVRLASFAHRRDRAKFKDAYHNPVNGVLAGRKAVPQPSITGEIKYIGQDAVAADTAGLRAALGELGASNEGFVAALSPGSAARLPNEFYGSDEEVVWACAEALRDEYRAIVDAGFVVQIDDPSIAESWDQVVPEPAVEDYLAFTQVRIDALNHALEGLPEDKVRFHLCWGSWHGPHTTDIEFKHLVRQMLEVNAGSYSFEAANVRHAHEWKVWQDVALPEGKLIVPGLVSHSTNVVEHPELVADRISQFASVVGAENVIASTDCGLGGRVHPDIAWAKLESLAEGARLASERLF</sequence>
<dbReference type="PANTHER" id="PTHR43844:SF2">
    <property type="entry name" value="SYNTHASE, VITAMIN-B12 INDEPENDENT, PUTATIVE (AFU_ORTHOLOGUE AFUA_3G12060)-RELATED"/>
    <property type="match status" value="1"/>
</dbReference>
<dbReference type="InterPro" id="IPR002629">
    <property type="entry name" value="Met_Synth_C/arc"/>
</dbReference>
<evidence type="ECO:0000259" key="1">
    <source>
        <dbReference type="Pfam" id="PF01717"/>
    </source>
</evidence>
<protein>
    <submittedName>
        <fullName evidence="2">Cobalamin-independent methionine synthase II family protein</fullName>
    </submittedName>
</protein>
<dbReference type="SUPFAM" id="SSF51726">
    <property type="entry name" value="UROD/MetE-like"/>
    <property type="match status" value="1"/>
</dbReference>
<dbReference type="GO" id="GO:0009086">
    <property type="term" value="P:methionine biosynthetic process"/>
    <property type="evidence" value="ECO:0007669"/>
    <property type="project" value="InterPro"/>
</dbReference>
<comment type="caution">
    <text evidence="2">The sequence shown here is derived from an EMBL/GenBank/DDBJ whole genome shotgun (WGS) entry which is preliminary data.</text>
</comment>
<name>A0A7J5BD60_9MICO</name>
<feature type="domain" description="Cobalamin-independent methionine synthase MetE C-terminal/archaeal" evidence="1">
    <location>
        <begin position="205"/>
        <end position="384"/>
    </location>
</feature>
<dbReference type="PANTHER" id="PTHR43844">
    <property type="entry name" value="METHIONINE SYNTHASE"/>
    <property type="match status" value="1"/>
</dbReference>
<dbReference type="Pfam" id="PF01717">
    <property type="entry name" value="Meth_synt_2"/>
    <property type="match status" value="2"/>
</dbReference>